<dbReference type="Proteomes" id="UP000050272">
    <property type="component" value="Unassembled WGS sequence"/>
</dbReference>
<organism evidence="2 3">
    <name type="scientific">Bacillus australimaris</name>
    <dbReference type="NCBI Taxonomy" id="1326968"/>
    <lineage>
        <taxon>Bacteria</taxon>
        <taxon>Bacillati</taxon>
        <taxon>Bacillota</taxon>
        <taxon>Bacilli</taxon>
        <taxon>Bacillales</taxon>
        <taxon>Bacillaceae</taxon>
        <taxon>Bacillus</taxon>
    </lineage>
</organism>
<gene>
    <name evidence="2" type="ORF">AKG37_09550</name>
</gene>
<reference evidence="2 3" key="1">
    <citation type="submission" date="2015-07" db="EMBL/GenBank/DDBJ databases">
        <title>Bacillus zhangzhouensis sp. nov. and Bacillus nanhaiticus sp. nov.</title>
        <authorList>
            <person name="Liu Y."/>
            <person name="Lai Q."/>
            <person name="Shao Z."/>
        </authorList>
    </citation>
    <scope>NUCLEOTIDE SEQUENCE [LARGE SCALE GENOMIC DNA]</scope>
    <source>
        <strain evidence="2 3">NH7I_1</strain>
    </source>
</reference>
<comment type="caution">
    <text evidence="2">The sequence shown here is derived from an EMBL/GenBank/DDBJ whole genome shotgun (WGS) entry which is preliminary data.</text>
</comment>
<evidence type="ECO:0000313" key="3">
    <source>
        <dbReference type="Proteomes" id="UP000050272"/>
    </source>
</evidence>
<sequence length="61" mass="6815">MTIITMRIHVKKKSFIIKKMIGLRVIFGILPEATIPIIVLKVSAADVKSVVEEDIAFHIKA</sequence>
<keyword evidence="1" id="KW-0472">Membrane</keyword>
<evidence type="ECO:0000313" key="2">
    <source>
        <dbReference type="EMBL" id="KPN13378.1"/>
    </source>
</evidence>
<keyword evidence="3" id="KW-1185">Reference proteome</keyword>
<protein>
    <submittedName>
        <fullName evidence="2">Uncharacterized protein</fullName>
    </submittedName>
</protein>
<name>A0ABR5MRC2_9BACI</name>
<feature type="transmembrane region" description="Helical" evidence="1">
    <location>
        <begin position="21"/>
        <end position="40"/>
    </location>
</feature>
<dbReference type="EMBL" id="LGYN01000026">
    <property type="protein sequence ID" value="KPN13378.1"/>
    <property type="molecule type" value="Genomic_DNA"/>
</dbReference>
<proteinExistence type="predicted"/>
<accession>A0ABR5MRC2</accession>
<evidence type="ECO:0000256" key="1">
    <source>
        <dbReference type="SAM" id="Phobius"/>
    </source>
</evidence>
<keyword evidence="1" id="KW-0812">Transmembrane</keyword>
<keyword evidence="1" id="KW-1133">Transmembrane helix</keyword>